<reference evidence="2 3" key="1">
    <citation type="submission" date="2008-07" db="EMBL/GenBank/DDBJ databases">
        <title>Complete sequence of Geobacter bemidjiensis BEM.</title>
        <authorList>
            <consortium name="US DOE Joint Genome Institute"/>
            <person name="Lucas S."/>
            <person name="Copeland A."/>
            <person name="Lapidus A."/>
            <person name="Glavina del Rio T."/>
            <person name="Dalin E."/>
            <person name="Tice H."/>
            <person name="Bruce D."/>
            <person name="Goodwin L."/>
            <person name="Pitluck S."/>
            <person name="Kiss H."/>
            <person name="Brettin T."/>
            <person name="Detter J.C."/>
            <person name="Han C."/>
            <person name="Kuske C.R."/>
            <person name="Schmutz J."/>
            <person name="Larimer F."/>
            <person name="Land M."/>
            <person name="Hauser L."/>
            <person name="Kyrpides N."/>
            <person name="Lykidis A."/>
            <person name="Lovley D."/>
            <person name="Richardson P."/>
        </authorList>
    </citation>
    <scope>NUCLEOTIDE SEQUENCE [LARGE SCALE GENOMIC DNA]</scope>
    <source>
        <strain evidence="3">ATCC BAA-1014 / DSM 16622 / JCM 12645 / Bem</strain>
    </source>
</reference>
<feature type="transmembrane region" description="Helical" evidence="1">
    <location>
        <begin position="41"/>
        <end position="61"/>
    </location>
</feature>
<accession>B5EIN1</accession>
<gene>
    <name evidence="2" type="ordered locus">Gbem_1377</name>
</gene>
<keyword evidence="1" id="KW-1133">Transmembrane helix</keyword>
<dbReference type="STRING" id="404380.Gbem_1377"/>
<protein>
    <submittedName>
        <fullName evidence="2">Uncharacterized protein</fullName>
    </submittedName>
</protein>
<keyword evidence="1" id="KW-0812">Transmembrane</keyword>
<dbReference type="AlphaFoldDB" id="B5EIN1"/>
<keyword evidence="1" id="KW-0472">Membrane</keyword>
<dbReference type="Proteomes" id="UP000008825">
    <property type="component" value="Chromosome"/>
</dbReference>
<dbReference type="RefSeq" id="WP_012529807.1">
    <property type="nucleotide sequence ID" value="NC_011146.1"/>
</dbReference>
<dbReference type="KEGG" id="gbm:Gbem_1377"/>
<proteinExistence type="predicted"/>
<organism evidence="2 3">
    <name type="scientific">Citrifermentans bemidjiense (strain ATCC BAA-1014 / DSM 16622 / JCM 12645 / Bem)</name>
    <name type="common">Geobacter bemidjiensis</name>
    <dbReference type="NCBI Taxonomy" id="404380"/>
    <lineage>
        <taxon>Bacteria</taxon>
        <taxon>Pseudomonadati</taxon>
        <taxon>Thermodesulfobacteriota</taxon>
        <taxon>Desulfuromonadia</taxon>
        <taxon>Geobacterales</taxon>
        <taxon>Geobacteraceae</taxon>
        <taxon>Citrifermentans</taxon>
    </lineage>
</organism>
<name>B5EIN1_CITBB</name>
<dbReference type="HOGENOM" id="CLU_185093_0_0_7"/>
<evidence type="ECO:0000313" key="3">
    <source>
        <dbReference type="Proteomes" id="UP000008825"/>
    </source>
</evidence>
<reference evidence="2 3" key="2">
    <citation type="journal article" date="2010" name="BMC Genomics">
        <title>The genome of Geobacter bemidjiensis, exemplar for the subsurface clade of Geobacter species that predominate in Fe(III)-reducing subsurface environments.</title>
        <authorList>
            <person name="Aklujkar M."/>
            <person name="Young N.D."/>
            <person name="Holmes D."/>
            <person name="Chavan M."/>
            <person name="Risso C."/>
            <person name="Kiss H.E."/>
            <person name="Han C.S."/>
            <person name="Land M.L."/>
            <person name="Lovley D.R."/>
        </authorList>
    </citation>
    <scope>NUCLEOTIDE SEQUENCE [LARGE SCALE GENOMIC DNA]</scope>
    <source>
        <strain evidence="3">ATCC BAA-1014 / DSM 16622 / JCM 12645 / Bem</strain>
    </source>
</reference>
<evidence type="ECO:0000313" key="2">
    <source>
        <dbReference type="EMBL" id="ACH38396.1"/>
    </source>
</evidence>
<dbReference type="OrthoDB" id="5523545at2"/>
<sequence length="65" mass="6936">MKKAKLTLPQLSAIAVTRVVLGAGLGLLFADRFSPRGRRAAGWGLFMAGVASTIPLVRLVLDKRC</sequence>
<keyword evidence="3" id="KW-1185">Reference proteome</keyword>
<evidence type="ECO:0000256" key="1">
    <source>
        <dbReference type="SAM" id="Phobius"/>
    </source>
</evidence>
<dbReference type="eggNOG" id="ENOG5033J3U">
    <property type="taxonomic scope" value="Bacteria"/>
</dbReference>
<dbReference type="EMBL" id="CP001124">
    <property type="protein sequence ID" value="ACH38396.1"/>
    <property type="molecule type" value="Genomic_DNA"/>
</dbReference>